<evidence type="ECO:0000259" key="2">
    <source>
        <dbReference type="Pfam" id="PF01764"/>
    </source>
</evidence>
<dbReference type="Gene3D" id="3.40.50.1820">
    <property type="entry name" value="alpha/beta hydrolase"/>
    <property type="match status" value="1"/>
</dbReference>
<sequence length="491" mass="52718">MRSVTWAKMTRRNWSSKLTTFGTGPQGETSALETTGALPRIGRSSSFAMIGGVVQIWAVLLVMWLQVAAPAAAAALHSTAAAAASGMATHRRLLAPQACASSSRALLTNGYFNMADGVDPRNMLVAATMANDAYPWTKEFGFSIIDVVQGLRPDQVAAYHKMLTDKYMKLGATSVEFTHQYSPNADVAAHAVVIGTPKNVFLAFRGTADIGQGWTSADISAVPHTAFNKTLQLYKAPYKSTMLAWQWALAEVRKAVAATDRPHSAKVYTTGHSLGGASAYISALLLREQGLNIGGVYAFGPYKTGTTCTPDQECWVTVYDRYLADVTSFWWNNQDPIPALLDSALGTTFANSAWGHVPRDKGWWRVVGDNCVKASGTKLADICPPEVDAADGVADGVCSRTLVEAHMPWVYLQKVARCTLLQDNRDRDSSRMDSCSRNAVWEGLLGLAAPYGRSESATVKRLGDLTAATPGQVDAAMNAALYGLRPAPGKL</sequence>
<organism evidence="3 4">
    <name type="scientific">Tetradesmus obliquus</name>
    <name type="common">Green alga</name>
    <name type="synonym">Acutodesmus obliquus</name>
    <dbReference type="NCBI Taxonomy" id="3088"/>
    <lineage>
        <taxon>Eukaryota</taxon>
        <taxon>Viridiplantae</taxon>
        <taxon>Chlorophyta</taxon>
        <taxon>core chlorophytes</taxon>
        <taxon>Chlorophyceae</taxon>
        <taxon>CS clade</taxon>
        <taxon>Sphaeropleales</taxon>
        <taxon>Scenedesmaceae</taxon>
        <taxon>Tetradesmus</taxon>
    </lineage>
</organism>
<dbReference type="EMBL" id="FNXT01000309">
    <property type="protein sequence ID" value="SZX63367.1"/>
    <property type="molecule type" value="Genomic_DNA"/>
</dbReference>
<protein>
    <recommendedName>
        <fullName evidence="2">Fungal lipase-type domain-containing protein</fullName>
    </recommendedName>
</protein>
<dbReference type="InterPro" id="IPR029058">
    <property type="entry name" value="AB_hydrolase_fold"/>
</dbReference>
<keyword evidence="1" id="KW-1133">Transmembrane helix</keyword>
<keyword evidence="1" id="KW-0472">Membrane</keyword>
<feature type="transmembrane region" description="Helical" evidence="1">
    <location>
        <begin position="47"/>
        <end position="67"/>
    </location>
</feature>
<dbReference type="InterPro" id="IPR002921">
    <property type="entry name" value="Fungal_lipase-type"/>
</dbReference>
<dbReference type="SUPFAM" id="SSF53474">
    <property type="entry name" value="alpha/beta-Hydrolases"/>
    <property type="match status" value="1"/>
</dbReference>
<evidence type="ECO:0000313" key="3">
    <source>
        <dbReference type="EMBL" id="SZX63367.1"/>
    </source>
</evidence>
<name>A0A383VCS1_TETOB</name>
<dbReference type="AlphaFoldDB" id="A0A383VCS1"/>
<keyword evidence="1" id="KW-0812">Transmembrane</keyword>
<gene>
    <name evidence="3" type="ORF">BQ4739_LOCUS3919</name>
</gene>
<evidence type="ECO:0000256" key="1">
    <source>
        <dbReference type="SAM" id="Phobius"/>
    </source>
</evidence>
<feature type="domain" description="Fungal lipase-type" evidence="2">
    <location>
        <begin position="201"/>
        <end position="307"/>
    </location>
</feature>
<accession>A0A383VCS1</accession>
<reference evidence="3 4" key="1">
    <citation type="submission" date="2016-10" db="EMBL/GenBank/DDBJ databases">
        <authorList>
            <person name="Cai Z."/>
        </authorList>
    </citation>
    <scope>NUCLEOTIDE SEQUENCE [LARGE SCALE GENOMIC DNA]</scope>
</reference>
<dbReference type="GO" id="GO:0006629">
    <property type="term" value="P:lipid metabolic process"/>
    <property type="evidence" value="ECO:0007669"/>
    <property type="project" value="InterPro"/>
</dbReference>
<dbReference type="Pfam" id="PF01764">
    <property type="entry name" value="Lipase_3"/>
    <property type="match status" value="1"/>
</dbReference>
<dbReference type="STRING" id="3088.A0A383VCS1"/>
<evidence type="ECO:0000313" key="4">
    <source>
        <dbReference type="Proteomes" id="UP000256970"/>
    </source>
</evidence>
<dbReference type="Proteomes" id="UP000256970">
    <property type="component" value="Unassembled WGS sequence"/>
</dbReference>
<proteinExistence type="predicted"/>
<keyword evidence="4" id="KW-1185">Reference proteome</keyword>